<evidence type="ECO:0000256" key="1">
    <source>
        <dbReference type="ARBA" id="ARBA00006068"/>
    </source>
</evidence>
<reference evidence="6 7" key="1">
    <citation type="journal article" date="2014" name="Int. J. Syst. Evol. Microbiol.">
        <title>Arthrobacter pityocampae sp. nov., isolated from Thaumetopoea pityocampa (Lep., Thaumetopoeidae).</title>
        <authorList>
            <person name="Ince I.A."/>
            <person name="Demirbag Z."/>
            <person name="Kati H."/>
        </authorList>
    </citation>
    <scope>NUCLEOTIDE SEQUENCE [LARGE SCALE GENOMIC DNA]</scope>
    <source>
        <strain evidence="6 7">Tp2</strain>
    </source>
</reference>
<evidence type="ECO:0000256" key="3">
    <source>
        <dbReference type="SAM" id="Phobius"/>
    </source>
</evidence>
<dbReference type="PANTHER" id="PTHR33392:SF6">
    <property type="entry name" value="POLYISOPRENYL-TEICHOIC ACID--PEPTIDOGLYCAN TEICHOIC ACID TRANSFERASE TAGU"/>
    <property type="match status" value="1"/>
</dbReference>
<dbReference type="InterPro" id="IPR004474">
    <property type="entry name" value="LytR_CpsA_psr"/>
</dbReference>
<gene>
    <name evidence="6" type="ORF">C4K88_04300</name>
</gene>
<keyword evidence="7" id="KW-1185">Reference proteome</keyword>
<evidence type="ECO:0000313" key="6">
    <source>
        <dbReference type="EMBL" id="PPB49917.1"/>
    </source>
</evidence>
<keyword evidence="3" id="KW-0812">Transmembrane</keyword>
<protein>
    <submittedName>
        <fullName evidence="6">LytR family transcriptional regulator</fullName>
    </submittedName>
</protein>
<name>A0A2S5IZF4_9MICC</name>
<dbReference type="Pfam" id="PF13399">
    <property type="entry name" value="LytR_C"/>
    <property type="match status" value="1"/>
</dbReference>
<proteinExistence type="inferred from homology"/>
<dbReference type="EMBL" id="PRKW01000002">
    <property type="protein sequence ID" value="PPB49917.1"/>
    <property type="molecule type" value="Genomic_DNA"/>
</dbReference>
<dbReference type="OrthoDB" id="9782542at2"/>
<comment type="similarity">
    <text evidence="1">Belongs to the LytR/CpsA/Psr (LCP) family.</text>
</comment>
<feature type="region of interest" description="Disordered" evidence="2">
    <location>
        <begin position="1"/>
        <end position="38"/>
    </location>
</feature>
<sequence length="533" mass="54593">MTRRPSADGAQSAGDAAGADPGDASTGAAPAGRHLGRGGRHRGLAATAIVVATVLVAAGAFVAVQVFRLQSNVLTSPLNLGENGESAIPVDSSTDPLQILILGTDTRRGNTGDFFGSEDDSTGEGNSDVMMLLTLSADREDVTVVSFPRDLLVPLPSCLDPETGESSQAMDLGQLNGALKAGGPGCTVAAINNLTGLSVDHFMMADFNAVKELTSTLGGVEVCVEGPVEDEYSGLSLPAGTSEVEGDQALAFLRTRHSFGDGGDAGRIAAQQSFMASMARKVQAEGTLTNLPRLYAIADTVTRNLTVDEDLSKPAELLRIADRMKDVDLSNIAFVTVPTEQWVEDPNRLVLDEEAASPLFDALREDRGLTEDEPEPSATASEGPTPSASAPPASPSASATPEPSASATPEVPAVDPGSVPVLVVNGTSNPERATAVQKLLVAAGYTQAATYASVPAELTQVYFSTGYEDAAADLAARLGVPASRVTLDESAAGVQLLVGADLATSSKVVVPPLGSALDGQTADEVTCQSSSGF</sequence>
<evidence type="ECO:0000256" key="2">
    <source>
        <dbReference type="SAM" id="MobiDB-lite"/>
    </source>
</evidence>
<dbReference type="InterPro" id="IPR027381">
    <property type="entry name" value="LytR/CpsA/Psr_C"/>
</dbReference>
<dbReference type="AlphaFoldDB" id="A0A2S5IZF4"/>
<keyword evidence="3" id="KW-1133">Transmembrane helix</keyword>
<dbReference type="Proteomes" id="UP000239297">
    <property type="component" value="Unassembled WGS sequence"/>
</dbReference>
<dbReference type="Pfam" id="PF03816">
    <property type="entry name" value="LytR_cpsA_psr"/>
    <property type="match status" value="1"/>
</dbReference>
<accession>A0A2S5IZF4</accession>
<keyword evidence="3" id="KW-0472">Membrane</keyword>
<evidence type="ECO:0000259" key="5">
    <source>
        <dbReference type="Pfam" id="PF13399"/>
    </source>
</evidence>
<dbReference type="Gene3D" id="3.30.70.2390">
    <property type="match status" value="1"/>
</dbReference>
<evidence type="ECO:0000259" key="4">
    <source>
        <dbReference type="Pfam" id="PF03816"/>
    </source>
</evidence>
<feature type="compositionally biased region" description="Low complexity" evidence="2">
    <location>
        <begin position="376"/>
        <end position="410"/>
    </location>
</feature>
<evidence type="ECO:0000313" key="7">
    <source>
        <dbReference type="Proteomes" id="UP000239297"/>
    </source>
</evidence>
<feature type="domain" description="Cell envelope-related transcriptional attenuator" evidence="4">
    <location>
        <begin position="126"/>
        <end position="283"/>
    </location>
</feature>
<feature type="compositionally biased region" description="Low complexity" evidence="2">
    <location>
        <begin position="7"/>
        <end position="33"/>
    </location>
</feature>
<organism evidence="6 7">
    <name type="scientific">Arthrobacter pityocampae</name>
    <dbReference type="NCBI Taxonomy" id="547334"/>
    <lineage>
        <taxon>Bacteria</taxon>
        <taxon>Bacillati</taxon>
        <taxon>Actinomycetota</taxon>
        <taxon>Actinomycetes</taxon>
        <taxon>Micrococcales</taxon>
        <taxon>Micrococcaceae</taxon>
        <taxon>Arthrobacter</taxon>
    </lineage>
</organism>
<dbReference type="InterPro" id="IPR050922">
    <property type="entry name" value="LytR/CpsA/Psr_CW_biosynth"/>
</dbReference>
<dbReference type="Gene3D" id="3.40.630.190">
    <property type="entry name" value="LCP protein"/>
    <property type="match status" value="1"/>
</dbReference>
<dbReference type="PANTHER" id="PTHR33392">
    <property type="entry name" value="POLYISOPRENYL-TEICHOIC ACID--PEPTIDOGLYCAN TEICHOIC ACID TRANSFERASE TAGU"/>
    <property type="match status" value="1"/>
</dbReference>
<feature type="transmembrane region" description="Helical" evidence="3">
    <location>
        <begin position="43"/>
        <end position="67"/>
    </location>
</feature>
<feature type="region of interest" description="Disordered" evidence="2">
    <location>
        <begin position="368"/>
        <end position="415"/>
    </location>
</feature>
<feature type="domain" description="LytR/CpsA/Psr regulator C-terminal" evidence="5">
    <location>
        <begin position="418"/>
        <end position="501"/>
    </location>
</feature>
<dbReference type="RefSeq" id="WP_104120412.1">
    <property type="nucleotide sequence ID" value="NZ_PRKW01000002.1"/>
</dbReference>
<comment type="caution">
    <text evidence="6">The sequence shown here is derived from an EMBL/GenBank/DDBJ whole genome shotgun (WGS) entry which is preliminary data.</text>
</comment>
<dbReference type="NCBIfam" id="TIGR00350">
    <property type="entry name" value="lytR_cpsA_psr"/>
    <property type="match status" value="1"/>
</dbReference>